<evidence type="ECO:0000313" key="1">
    <source>
        <dbReference type="EMBL" id="CDG81020.1"/>
    </source>
</evidence>
<accession>W0V088</accession>
<name>W0V088_9BURK</name>
<gene>
    <name evidence="1" type="ORF">GJA_359</name>
</gene>
<protein>
    <submittedName>
        <fullName evidence="1">Uncharacterized protein</fullName>
    </submittedName>
</protein>
<keyword evidence="2" id="KW-1185">Reference proteome</keyword>
<dbReference type="EMBL" id="HG322949">
    <property type="protein sequence ID" value="CDG81020.1"/>
    <property type="molecule type" value="Genomic_DNA"/>
</dbReference>
<sequence length="62" mass="6705">MELSGLERTRTGFTGAAAGDGKPCASSWLMESRCWLEVGGANGLVADFFGIGFSSYRQQRNR</sequence>
<organism evidence="1 2">
    <name type="scientific">Janthinobacterium agaricidamnosum NBRC 102515 = DSM 9628</name>
    <dbReference type="NCBI Taxonomy" id="1349767"/>
    <lineage>
        <taxon>Bacteria</taxon>
        <taxon>Pseudomonadati</taxon>
        <taxon>Pseudomonadota</taxon>
        <taxon>Betaproteobacteria</taxon>
        <taxon>Burkholderiales</taxon>
        <taxon>Oxalobacteraceae</taxon>
        <taxon>Janthinobacterium</taxon>
    </lineage>
</organism>
<evidence type="ECO:0000313" key="2">
    <source>
        <dbReference type="Proteomes" id="UP000027604"/>
    </source>
</evidence>
<proteinExistence type="predicted"/>
<reference evidence="1 2" key="1">
    <citation type="journal article" date="2015" name="Genome Announc.">
        <title>Genome Sequence of Mushroom Soft-Rot Pathogen Janthinobacterium agaricidamnosum.</title>
        <authorList>
            <person name="Graupner K."/>
            <person name="Lackner G."/>
            <person name="Hertweck C."/>
        </authorList>
    </citation>
    <scope>NUCLEOTIDE SEQUENCE [LARGE SCALE GENOMIC DNA]</scope>
    <source>
        <strain evidence="2">NBRC 102515 / DSM 9628</strain>
    </source>
</reference>
<dbReference type="AlphaFoldDB" id="W0V088"/>
<dbReference type="HOGENOM" id="CLU_2898158_0_0_4"/>
<dbReference type="Proteomes" id="UP000027604">
    <property type="component" value="Chromosome I"/>
</dbReference>
<dbReference type="STRING" id="1349767.GJA_359"/>
<dbReference type="KEGG" id="jag:GJA_359"/>